<comment type="caution">
    <text evidence="10">The sequence shown here is derived from an EMBL/GenBank/DDBJ whole genome shotgun (WGS) entry which is preliminary data.</text>
</comment>
<proteinExistence type="predicted"/>
<protein>
    <recommendedName>
        <fullName evidence="4">Cyclin-dependent kinase 2 homolog</fullName>
    </recommendedName>
    <alternativeName>
        <fullName evidence="5">Cell division control protein 2 homolog</fullName>
    </alternativeName>
    <alternativeName>
        <fullName evidence="6">cdc2-related kinase 2</fullName>
    </alternativeName>
</protein>
<dbReference type="Gene3D" id="1.10.510.10">
    <property type="entry name" value="Transferase(Phosphotransferase) domain 1"/>
    <property type="match status" value="1"/>
</dbReference>
<dbReference type="InterPro" id="IPR011009">
    <property type="entry name" value="Kinase-like_dom_sf"/>
</dbReference>
<evidence type="ECO:0000256" key="5">
    <source>
        <dbReference type="ARBA" id="ARBA00041902"/>
    </source>
</evidence>
<sequence>MAHCHAAPPRFRVRGKQRPAIKAARKKQKHNTARAKAVAAGLIPKARRAFALFLEDCNTATKGASRHDFALEMRRLGGVWKNLPAEEKDKYNKASRQEFLLQRNALRARGIHFGYQQKTAAPEKAQKEDSKVKPCNEPSQMPEKIGQYQLMRVSNDWGSADSDKQSPFTLGQGSHGSVLLGQSRSGRLCALKFFKSNTPAASADLKLEADILTLLQHKIPISEKGFFPALFEAEVHVARSIARQLKCALQALHRIGILHLDIKPRNLLWQSELASLKVADFGMAERTSFADDPNWVPRFTSYVTCFYRPPELWNASEQDLRKRLASSVDIWSFGCVLYDIVAGEVLMGPHTKTCKAAVQKWCQAWPVLSRSRIRRAKINPAEELLLCRLEKAPRDWQKLILQALNPQPSARSWGKVGL</sequence>
<comment type="subunit">
    <text evidence="3">May form a complex composed of at least the catalytic subunit CRK2 and a cyclin.</text>
</comment>
<dbReference type="GO" id="GO:0016301">
    <property type="term" value="F:kinase activity"/>
    <property type="evidence" value="ECO:0007669"/>
    <property type="project" value="UniProtKB-KW"/>
</dbReference>
<feature type="region of interest" description="Disordered" evidence="8">
    <location>
        <begin position="117"/>
        <end position="141"/>
    </location>
</feature>
<gene>
    <name evidence="10" type="ORF">SCF082_LOCUS555</name>
</gene>
<keyword evidence="11" id="KW-1185">Reference proteome</keyword>
<dbReference type="SMART" id="SM00220">
    <property type="entry name" value="S_TKc"/>
    <property type="match status" value="1"/>
</dbReference>
<evidence type="ECO:0000313" key="11">
    <source>
        <dbReference type="Proteomes" id="UP001642464"/>
    </source>
</evidence>
<keyword evidence="10" id="KW-0808">Transferase</keyword>
<dbReference type="Pfam" id="PF00069">
    <property type="entry name" value="Pkinase"/>
    <property type="match status" value="1"/>
</dbReference>
<dbReference type="PANTHER" id="PTHR24056">
    <property type="entry name" value="CELL DIVISION PROTEIN KINASE"/>
    <property type="match status" value="1"/>
</dbReference>
<dbReference type="PROSITE" id="PS50011">
    <property type="entry name" value="PROTEIN_KINASE_DOM"/>
    <property type="match status" value="1"/>
</dbReference>
<dbReference type="Proteomes" id="UP001642464">
    <property type="component" value="Unassembled WGS sequence"/>
</dbReference>
<dbReference type="InterPro" id="IPR050108">
    <property type="entry name" value="CDK"/>
</dbReference>
<keyword evidence="2 7" id="KW-0067">ATP-binding</keyword>
<evidence type="ECO:0000256" key="1">
    <source>
        <dbReference type="ARBA" id="ARBA00022741"/>
    </source>
</evidence>
<dbReference type="InterPro" id="IPR036910">
    <property type="entry name" value="HMG_box_dom_sf"/>
</dbReference>
<evidence type="ECO:0000256" key="6">
    <source>
        <dbReference type="ARBA" id="ARBA00042858"/>
    </source>
</evidence>
<accession>A0ABP0H8B8</accession>
<keyword evidence="1 7" id="KW-0547">Nucleotide-binding</keyword>
<evidence type="ECO:0000256" key="4">
    <source>
        <dbReference type="ARBA" id="ARBA00039612"/>
    </source>
</evidence>
<evidence type="ECO:0000256" key="3">
    <source>
        <dbReference type="ARBA" id="ARBA00038543"/>
    </source>
</evidence>
<keyword evidence="10" id="KW-0418">Kinase</keyword>
<evidence type="ECO:0000313" key="10">
    <source>
        <dbReference type="EMBL" id="CAK8986455.1"/>
    </source>
</evidence>
<dbReference type="SUPFAM" id="SSF56112">
    <property type="entry name" value="Protein kinase-like (PK-like)"/>
    <property type="match status" value="1"/>
</dbReference>
<dbReference type="InterPro" id="IPR017441">
    <property type="entry name" value="Protein_kinase_ATP_BS"/>
</dbReference>
<name>A0ABP0H8B8_9DINO</name>
<dbReference type="CDD" id="cd00084">
    <property type="entry name" value="HMG-box_SF"/>
    <property type="match status" value="1"/>
</dbReference>
<dbReference type="PANTHER" id="PTHR24056:SF538">
    <property type="entry name" value="SERINE_THREONINE-PROTEIN KINASE PRP4 HOMOLOG"/>
    <property type="match status" value="1"/>
</dbReference>
<feature type="binding site" evidence="7">
    <location>
        <position position="192"/>
    </location>
    <ligand>
        <name>ATP</name>
        <dbReference type="ChEBI" id="CHEBI:30616"/>
    </ligand>
</feature>
<evidence type="ECO:0000256" key="2">
    <source>
        <dbReference type="ARBA" id="ARBA00022840"/>
    </source>
</evidence>
<feature type="compositionally biased region" description="Basic and acidic residues" evidence="8">
    <location>
        <begin position="124"/>
        <end position="134"/>
    </location>
</feature>
<dbReference type="SUPFAM" id="SSF47095">
    <property type="entry name" value="HMG-box"/>
    <property type="match status" value="1"/>
</dbReference>
<dbReference type="PROSITE" id="PS00107">
    <property type="entry name" value="PROTEIN_KINASE_ATP"/>
    <property type="match status" value="1"/>
</dbReference>
<dbReference type="InterPro" id="IPR000719">
    <property type="entry name" value="Prot_kinase_dom"/>
</dbReference>
<evidence type="ECO:0000256" key="7">
    <source>
        <dbReference type="PROSITE-ProRule" id="PRU10141"/>
    </source>
</evidence>
<dbReference type="Gene3D" id="3.30.200.20">
    <property type="entry name" value="Phosphorylase Kinase, domain 1"/>
    <property type="match status" value="1"/>
</dbReference>
<organism evidence="10 11">
    <name type="scientific">Durusdinium trenchii</name>
    <dbReference type="NCBI Taxonomy" id="1381693"/>
    <lineage>
        <taxon>Eukaryota</taxon>
        <taxon>Sar</taxon>
        <taxon>Alveolata</taxon>
        <taxon>Dinophyceae</taxon>
        <taxon>Suessiales</taxon>
        <taxon>Symbiodiniaceae</taxon>
        <taxon>Durusdinium</taxon>
    </lineage>
</organism>
<evidence type="ECO:0000259" key="9">
    <source>
        <dbReference type="PROSITE" id="PS50011"/>
    </source>
</evidence>
<dbReference type="EMBL" id="CAXAMM010000212">
    <property type="protein sequence ID" value="CAK8986455.1"/>
    <property type="molecule type" value="Genomic_DNA"/>
</dbReference>
<evidence type="ECO:0000256" key="8">
    <source>
        <dbReference type="SAM" id="MobiDB-lite"/>
    </source>
</evidence>
<dbReference type="Gene3D" id="1.10.30.10">
    <property type="entry name" value="High mobility group box domain"/>
    <property type="match status" value="1"/>
</dbReference>
<feature type="domain" description="Protein kinase" evidence="9">
    <location>
        <begin position="164"/>
        <end position="418"/>
    </location>
</feature>
<dbReference type="CDD" id="cd00180">
    <property type="entry name" value="PKc"/>
    <property type="match status" value="1"/>
</dbReference>
<reference evidence="10 11" key="1">
    <citation type="submission" date="2024-02" db="EMBL/GenBank/DDBJ databases">
        <authorList>
            <person name="Chen Y."/>
            <person name="Shah S."/>
            <person name="Dougan E. K."/>
            <person name="Thang M."/>
            <person name="Chan C."/>
        </authorList>
    </citation>
    <scope>NUCLEOTIDE SEQUENCE [LARGE SCALE GENOMIC DNA]</scope>
</reference>